<keyword evidence="2" id="KW-1185">Reference proteome</keyword>
<dbReference type="RefSeq" id="WP_131285384.1">
    <property type="nucleotide sequence ID" value="NZ_SJKA01000002.1"/>
</dbReference>
<dbReference type="OrthoDB" id="4775619at2"/>
<organism evidence="1 2">
    <name type="scientific">Kribbella sindirgiensis</name>
    <dbReference type="NCBI Taxonomy" id="1124744"/>
    <lineage>
        <taxon>Bacteria</taxon>
        <taxon>Bacillati</taxon>
        <taxon>Actinomycetota</taxon>
        <taxon>Actinomycetes</taxon>
        <taxon>Propionibacteriales</taxon>
        <taxon>Kribbellaceae</taxon>
        <taxon>Kribbella</taxon>
    </lineage>
</organism>
<gene>
    <name evidence="1" type="ORF">E0H50_05260</name>
</gene>
<dbReference type="PANTHER" id="PTHR36436:SF6">
    <property type="entry name" value="SLL5081 PROTEIN"/>
    <property type="match status" value="1"/>
</dbReference>
<dbReference type="PANTHER" id="PTHR36436">
    <property type="entry name" value="SLL5081 PROTEIN"/>
    <property type="match status" value="1"/>
</dbReference>
<evidence type="ECO:0000313" key="2">
    <source>
        <dbReference type="Proteomes" id="UP000292695"/>
    </source>
</evidence>
<proteinExistence type="predicted"/>
<name>A0A4V2M5D5_9ACTN</name>
<dbReference type="EMBL" id="SJKA01000002">
    <property type="protein sequence ID" value="TCC39352.1"/>
    <property type="molecule type" value="Genomic_DNA"/>
</dbReference>
<dbReference type="Gene3D" id="2.30.320.10">
    <property type="entry name" value="YwqG-like"/>
    <property type="match status" value="1"/>
</dbReference>
<sequence length="401" mass="44889">MNDRYDDLMARRQALLDEARSRTEAMKNEFFRSAALASRSWGASAPTVGDNGQLRVTVHERDEYHRDVEVYTLVSEPDGTIWQTPVETADDDPSPDLRVHQGESEPTYHELAELARHHLGPRLAQAWLEHLAPAVRLAHAQPGDLVVGQLGGLPMLPINSWPFWAGHGPLSHIMSLDCAKLAPILPHLGLPASGRLSFFYFDGQFDNYRSTVGTWDPETMEGIRTLWFDREADAPPELTPIVTPAPSGLKPFRSIALTPIPTLTWPIWEHVELRRLWADHGLEQPMPGLPPEPVDALYDALHQRGYVAPNHLVGGHAFPEQSAVEMDLAIGSLHRSGVRDIDYESPEFEEHERGWQLLLQVDTDDDSGMMWGDVGKLYFLIRPADLEAGNFGEVAFTWQCG</sequence>
<comment type="caution">
    <text evidence="1">The sequence shown here is derived from an EMBL/GenBank/DDBJ whole genome shotgun (WGS) entry which is preliminary data.</text>
</comment>
<dbReference type="Proteomes" id="UP000292695">
    <property type="component" value="Unassembled WGS sequence"/>
</dbReference>
<accession>A0A4V2M5D5</accession>
<dbReference type="InterPro" id="IPR035948">
    <property type="entry name" value="YwqG-like_sf"/>
</dbReference>
<dbReference type="Pfam" id="PF09234">
    <property type="entry name" value="DUF1963"/>
    <property type="match status" value="1"/>
</dbReference>
<protein>
    <submittedName>
        <fullName evidence="1">DUF1963 domain-containing protein</fullName>
    </submittedName>
</protein>
<dbReference type="AlphaFoldDB" id="A0A4V2M5D5"/>
<reference evidence="1 2" key="1">
    <citation type="submission" date="2019-02" db="EMBL/GenBank/DDBJ databases">
        <title>Kribbella capetownensis sp. nov. and Kribbella speibonae sp. nov., isolated from soil.</title>
        <authorList>
            <person name="Curtis S.M."/>
            <person name="Norton I."/>
            <person name="Everest G.J."/>
            <person name="Meyers P.R."/>
        </authorList>
    </citation>
    <scope>NUCLEOTIDE SEQUENCE [LARGE SCALE GENOMIC DNA]</scope>
    <source>
        <strain evidence="1 2">DSM 27082</strain>
    </source>
</reference>
<dbReference type="SUPFAM" id="SSF103032">
    <property type="entry name" value="Hypothetical protein YwqG"/>
    <property type="match status" value="1"/>
</dbReference>
<evidence type="ECO:0000313" key="1">
    <source>
        <dbReference type="EMBL" id="TCC39352.1"/>
    </source>
</evidence>
<dbReference type="InterPro" id="IPR015315">
    <property type="entry name" value="DUF1963"/>
</dbReference>